<feature type="transmembrane region" description="Helical" evidence="1">
    <location>
        <begin position="421"/>
        <end position="442"/>
    </location>
</feature>
<feature type="transmembrane region" description="Helical" evidence="1">
    <location>
        <begin position="31"/>
        <end position="48"/>
    </location>
</feature>
<reference evidence="2 3" key="1">
    <citation type="submission" date="2019-06" db="EMBL/GenBank/DDBJ databases">
        <title>Sequencing the genomes of 1000 actinobacteria strains.</title>
        <authorList>
            <person name="Klenk H.-P."/>
        </authorList>
    </citation>
    <scope>NUCLEOTIDE SEQUENCE [LARGE SCALE GENOMIC DNA]</scope>
    <source>
        <strain evidence="2 3">DSM 103495</strain>
    </source>
</reference>
<sequence>MAGVAVTLIGVVMLLVLAAQAGFFGPVPRVVAGAAFSAALVGAGMRVFGKAGGRVGGIALAATGIAGAYLDVIAVTAIYHWLNPVVGLAVAFAVAAGGVGLAMRWKSQPLAVLVVSGAALLAPFVTVELVLLGFLIALQLACVPVQFDRDWPFLHVVRTAPAVIATLVGIAVALIETSDHTRELWLLVAAIATALIGTVGTALVVRRRADDITATVAFAISTTPLLAVPALFDRRVAALIAGLFALVLLATAALTLLPKTRELAKLPGHTAIAAAVAGSFALLEACVGVTSTQTLPIATLLVALGFLGVAGQLRSGVAAGLGIAFALIGGLAFLANATPERLASQQLAEKHLSVSTTLAAIVGLAVVAVAVWTIRRLAGTPKGGAEDSILWIAASGAALYLVTAAIVAIGTATGARDGFVIGHSIATIVWMAAATAALLYGLRNLSRSAAIAKVALGSGLLVTTAALAKLFLFDLATLDGLIRVAAFLVVGILLLLTGTRYARAFAEAGTRSAD</sequence>
<evidence type="ECO:0000313" key="3">
    <source>
        <dbReference type="Proteomes" id="UP000316331"/>
    </source>
</evidence>
<name>A0A543F7K1_9NOCA</name>
<protein>
    <submittedName>
        <fullName evidence="2">Putative membrane protein DUF2339</fullName>
    </submittedName>
</protein>
<dbReference type="PANTHER" id="PTHR38434">
    <property type="entry name" value="BLL2549 PROTEIN"/>
    <property type="match status" value="1"/>
</dbReference>
<dbReference type="Proteomes" id="UP000316331">
    <property type="component" value="Unassembled WGS sequence"/>
</dbReference>
<keyword evidence="1" id="KW-0812">Transmembrane</keyword>
<keyword evidence="1" id="KW-0472">Membrane</keyword>
<dbReference type="PANTHER" id="PTHR38434:SF1">
    <property type="entry name" value="BLL2549 PROTEIN"/>
    <property type="match status" value="1"/>
</dbReference>
<feature type="transmembrane region" description="Helical" evidence="1">
    <location>
        <begin position="317"/>
        <end position="337"/>
    </location>
</feature>
<feature type="transmembrane region" description="Helical" evidence="1">
    <location>
        <begin position="55"/>
        <end position="79"/>
    </location>
</feature>
<feature type="transmembrane region" description="Helical" evidence="1">
    <location>
        <begin position="239"/>
        <end position="257"/>
    </location>
</feature>
<dbReference type="AlphaFoldDB" id="A0A543F7K1"/>
<gene>
    <name evidence="2" type="ORF">FB390_1418</name>
</gene>
<evidence type="ECO:0000256" key="1">
    <source>
        <dbReference type="SAM" id="Phobius"/>
    </source>
</evidence>
<accession>A0A543F7K1</accession>
<proteinExistence type="predicted"/>
<feature type="transmembrane region" description="Helical" evidence="1">
    <location>
        <begin position="357"/>
        <end position="377"/>
    </location>
</feature>
<dbReference type="Pfam" id="PF10101">
    <property type="entry name" value="DUF2339"/>
    <property type="match status" value="1"/>
</dbReference>
<keyword evidence="3" id="KW-1185">Reference proteome</keyword>
<feature type="transmembrane region" description="Helical" evidence="1">
    <location>
        <begin position="212"/>
        <end position="232"/>
    </location>
</feature>
<feature type="transmembrane region" description="Helical" evidence="1">
    <location>
        <begin position="454"/>
        <end position="472"/>
    </location>
</feature>
<feature type="transmembrane region" description="Helical" evidence="1">
    <location>
        <begin position="389"/>
        <end position="409"/>
    </location>
</feature>
<keyword evidence="1" id="KW-1133">Transmembrane helix</keyword>
<feature type="transmembrane region" description="Helical" evidence="1">
    <location>
        <begin position="110"/>
        <end position="141"/>
    </location>
</feature>
<feature type="transmembrane region" description="Helical" evidence="1">
    <location>
        <begin position="153"/>
        <end position="175"/>
    </location>
</feature>
<organism evidence="2 3">
    <name type="scientific">Nocardia bhagyanarayanae</name>
    <dbReference type="NCBI Taxonomy" id="1215925"/>
    <lineage>
        <taxon>Bacteria</taxon>
        <taxon>Bacillati</taxon>
        <taxon>Actinomycetota</taxon>
        <taxon>Actinomycetes</taxon>
        <taxon>Mycobacteriales</taxon>
        <taxon>Nocardiaceae</taxon>
        <taxon>Nocardia</taxon>
    </lineage>
</organism>
<feature type="transmembrane region" description="Helical" evidence="1">
    <location>
        <begin position="484"/>
        <end position="502"/>
    </location>
</feature>
<dbReference type="EMBL" id="VFPG01000001">
    <property type="protein sequence ID" value="TQM29806.1"/>
    <property type="molecule type" value="Genomic_DNA"/>
</dbReference>
<feature type="transmembrane region" description="Helical" evidence="1">
    <location>
        <begin position="184"/>
        <end position="206"/>
    </location>
</feature>
<feature type="transmembrane region" description="Helical" evidence="1">
    <location>
        <begin position="293"/>
        <end position="310"/>
    </location>
</feature>
<feature type="transmembrane region" description="Helical" evidence="1">
    <location>
        <begin position="85"/>
        <end position="103"/>
    </location>
</feature>
<comment type="caution">
    <text evidence="2">The sequence shown here is derived from an EMBL/GenBank/DDBJ whole genome shotgun (WGS) entry which is preliminary data.</text>
</comment>
<evidence type="ECO:0000313" key="2">
    <source>
        <dbReference type="EMBL" id="TQM29806.1"/>
    </source>
</evidence>
<dbReference type="InterPro" id="IPR019286">
    <property type="entry name" value="DUF2339_TM"/>
</dbReference>